<dbReference type="InterPro" id="IPR015797">
    <property type="entry name" value="NUDIX_hydrolase-like_dom_sf"/>
</dbReference>
<keyword evidence="3 4" id="KW-0378">Hydrolase</keyword>
<dbReference type="PANTHER" id="PTHR43046:SF14">
    <property type="entry name" value="MUTT_NUDIX FAMILY PROTEIN"/>
    <property type="match status" value="1"/>
</dbReference>
<dbReference type="CDD" id="cd02883">
    <property type="entry name" value="NUDIX_Hydrolase"/>
    <property type="match status" value="1"/>
</dbReference>
<comment type="caution">
    <text evidence="6">The sequence shown here is derived from an EMBL/GenBank/DDBJ whole genome shotgun (WGS) entry which is preliminary data.</text>
</comment>
<gene>
    <name evidence="6" type="ORF">D1825_07155</name>
</gene>
<comment type="similarity">
    <text evidence="2 4">Belongs to the Nudix hydrolase family.</text>
</comment>
<dbReference type="OrthoDB" id="9804442at2"/>
<feature type="domain" description="Nudix hydrolase" evidence="5">
    <location>
        <begin position="31"/>
        <end position="157"/>
    </location>
</feature>
<dbReference type="GO" id="GO:0016787">
    <property type="term" value="F:hydrolase activity"/>
    <property type="evidence" value="ECO:0007669"/>
    <property type="project" value="UniProtKB-KW"/>
</dbReference>
<reference evidence="6 7" key="1">
    <citation type="submission" date="2018-08" db="EMBL/GenBank/DDBJ databases">
        <title>Cellulomonas rhizosphaerae sp. nov., a novel actinomycete isolated from soil.</title>
        <authorList>
            <person name="Tian Y."/>
        </authorList>
    </citation>
    <scope>NUCLEOTIDE SEQUENCE [LARGE SCALE GENOMIC DNA]</scope>
    <source>
        <strain evidence="6 7">NEAU-TCZ24</strain>
    </source>
</reference>
<evidence type="ECO:0000256" key="3">
    <source>
        <dbReference type="ARBA" id="ARBA00022801"/>
    </source>
</evidence>
<dbReference type="Proteomes" id="UP000283374">
    <property type="component" value="Unassembled WGS sequence"/>
</dbReference>
<dbReference type="InterPro" id="IPR000086">
    <property type="entry name" value="NUDIX_hydrolase_dom"/>
</dbReference>
<evidence type="ECO:0000313" key="7">
    <source>
        <dbReference type="Proteomes" id="UP000283374"/>
    </source>
</evidence>
<dbReference type="RefSeq" id="WP_118766753.1">
    <property type="nucleotide sequence ID" value="NZ_QWKP01000171.1"/>
</dbReference>
<organism evidence="6 7">
    <name type="scientific">Cellulomonas rhizosphaerae</name>
    <dbReference type="NCBI Taxonomy" id="2293719"/>
    <lineage>
        <taxon>Bacteria</taxon>
        <taxon>Bacillati</taxon>
        <taxon>Actinomycetota</taxon>
        <taxon>Actinomycetes</taxon>
        <taxon>Micrococcales</taxon>
        <taxon>Cellulomonadaceae</taxon>
        <taxon>Cellulomonas</taxon>
    </lineage>
</organism>
<name>A0A413RMZ2_9CELL</name>
<evidence type="ECO:0000313" key="6">
    <source>
        <dbReference type="EMBL" id="RHA42621.1"/>
    </source>
</evidence>
<dbReference type="PANTHER" id="PTHR43046">
    <property type="entry name" value="GDP-MANNOSE MANNOSYL HYDROLASE"/>
    <property type="match status" value="1"/>
</dbReference>
<dbReference type="Pfam" id="PF00293">
    <property type="entry name" value="NUDIX"/>
    <property type="match status" value="1"/>
</dbReference>
<dbReference type="PRINTS" id="PR00502">
    <property type="entry name" value="NUDIXFAMILY"/>
</dbReference>
<dbReference type="AlphaFoldDB" id="A0A413RMZ2"/>
<protein>
    <submittedName>
        <fullName evidence="6">NUDIX hydrolase</fullName>
    </submittedName>
</protein>
<sequence>MIALPVVDARGQSLVALTHEPESSTDLHAAPCPLALVVVVRDDGAVLWGCNAWRGEWELPGGMREPGESPRDAARRELGEETGLVADDLDWRGLARFDLRDPVRAELAAVYVARASAGAEVAPADGELLELRWVPDGDAPPVPASALDAAIAAWAVRRPR</sequence>
<evidence type="ECO:0000259" key="5">
    <source>
        <dbReference type="PROSITE" id="PS51462"/>
    </source>
</evidence>
<proteinExistence type="inferred from homology"/>
<dbReference type="Gene3D" id="3.90.79.10">
    <property type="entry name" value="Nucleoside Triphosphate Pyrophosphohydrolase"/>
    <property type="match status" value="1"/>
</dbReference>
<evidence type="ECO:0000256" key="2">
    <source>
        <dbReference type="ARBA" id="ARBA00005582"/>
    </source>
</evidence>
<dbReference type="InterPro" id="IPR020084">
    <property type="entry name" value="NUDIX_hydrolase_CS"/>
</dbReference>
<dbReference type="SUPFAM" id="SSF55811">
    <property type="entry name" value="Nudix"/>
    <property type="match status" value="1"/>
</dbReference>
<dbReference type="EMBL" id="QWKP01000171">
    <property type="protein sequence ID" value="RHA42621.1"/>
    <property type="molecule type" value="Genomic_DNA"/>
</dbReference>
<keyword evidence="7" id="KW-1185">Reference proteome</keyword>
<dbReference type="InterPro" id="IPR020476">
    <property type="entry name" value="Nudix_hydrolase"/>
</dbReference>
<evidence type="ECO:0000256" key="1">
    <source>
        <dbReference type="ARBA" id="ARBA00001946"/>
    </source>
</evidence>
<comment type="cofactor">
    <cofactor evidence="1">
        <name>Mg(2+)</name>
        <dbReference type="ChEBI" id="CHEBI:18420"/>
    </cofactor>
</comment>
<dbReference type="PROSITE" id="PS51462">
    <property type="entry name" value="NUDIX"/>
    <property type="match status" value="1"/>
</dbReference>
<evidence type="ECO:0000256" key="4">
    <source>
        <dbReference type="RuleBase" id="RU003476"/>
    </source>
</evidence>
<accession>A0A413RMZ2</accession>
<dbReference type="PROSITE" id="PS00893">
    <property type="entry name" value="NUDIX_BOX"/>
    <property type="match status" value="1"/>
</dbReference>